<dbReference type="PANTHER" id="PTHR43641">
    <property type="entry name" value="FORMATE ACETYLTRANSFERASE 3-RELATED"/>
    <property type="match status" value="1"/>
</dbReference>
<evidence type="ECO:0000313" key="6">
    <source>
        <dbReference type="EMBL" id="MCC2168571.1"/>
    </source>
</evidence>
<proteinExistence type="predicted"/>
<protein>
    <submittedName>
        <fullName evidence="6">Pyruvate-formate lyase</fullName>
    </submittedName>
</protein>
<organism evidence="6 7">
    <name type="scientific">Gallintestinimicrobium propionicum</name>
    <dbReference type="NCBI Taxonomy" id="2981770"/>
    <lineage>
        <taxon>Bacteria</taxon>
        <taxon>Bacillati</taxon>
        <taxon>Bacillota</taxon>
        <taxon>Clostridia</taxon>
        <taxon>Lachnospirales</taxon>
        <taxon>Lachnospiraceae</taxon>
        <taxon>Gallintestinimicrobium</taxon>
    </lineage>
</organism>
<dbReference type="InterPro" id="IPR004184">
    <property type="entry name" value="PFL_dom"/>
</dbReference>
<evidence type="ECO:0000256" key="3">
    <source>
        <dbReference type="PROSITE-ProRule" id="PRU00493"/>
    </source>
</evidence>
<dbReference type="PROSITE" id="PS51554">
    <property type="entry name" value="PFL"/>
    <property type="match status" value="1"/>
</dbReference>
<reference evidence="6 7" key="1">
    <citation type="submission" date="2021-10" db="EMBL/GenBank/DDBJ databases">
        <title>Anaerobic single-cell dispensing facilitates the cultivation of human gut bacteria.</title>
        <authorList>
            <person name="Afrizal A."/>
        </authorList>
    </citation>
    <scope>NUCLEOTIDE SEQUENCE [LARGE SCALE GENOMIC DNA]</scope>
    <source>
        <strain evidence="6 7">CLA-AA-H244</strain>
    </source>
</reference>
<dbReference type="Gene3D" id="3.20.70.20">
    <property type="match status" value="1"/>
</dbReference>
<dbReference type="PANTHER" id="PTHR43641:SF2">
    <property type="entry name" value="DEHYDRATASE YBIW-RELATED"/>
    <property type="match status" value="1"/>
</dbReference>
<dbReference type="Pfam" id="PF02901">
    <property type="entry name" value="PFL-like"/>
    <property type="match status" value="1"/>
</dbReference>
<dbReference type="PROSITE" id="PS51149">
    <property type="entry name" value="GLY_RADICAL_2"/>
    <property type="match status" value="1"/>
</dbReference>
<keyword evidence="6" id="KW-0670">Pyruvate</keyword>
<dbReference type="AlphaFoldDB" id="A0AAE3DP36"/>
<evidence type="ECO:0000259" key="4">
    <source>
        <dbReference type="PROSITE" id="PS51149"/>
    </source>
</evidence>
<accession>A0AAE3DP36</accession>
<evidence type="ECO:0000256" key="2">
    <source>
        <dbReference type="ARBA" id="ARBA00023239"/>
    </source>
</evidence>
<feature type="domain" description="PFL" evidence="5">
    <location>
        <begin position="1"/>
        <end position="599"/>
    </location>
</feature>
<dbReference type="RefSeq" id="WP_308728776.1">
    <property type="nucleotide sequence ID" value="NZ_JAJEQF010000040.1"/>
</dbReference>
<keyword evidence="2 6" id="KW-0456">Lyase</keyword>
<keyword evidence="1 3" id="KW-0556">Organic radical</keyword>
<evidence type="ECO:0000259" key="5">
    <source>
        <dbReference type="PROSITE" id="PS51554"/>
    </source>
</evidence>
<evidence type="ECO:0000313" key="7">
    <source>
        <dbReference type="Proteomes" id="UP001199355"/>
    </source>
</evidence>
<dbReference type="InterPro" id="IPR051215">
    <property type="entry name" value="GRE"/>
</dbReference>
<dbReference type="GO" id="GO:0005829">
    <property type="term" value="C:cytosol"/>
    <property type="evidence" value="ECO:0007669"/>
    <property type="project" value="TreeGrafter"/>
</dbReference>
<sequence>MNTEKTKVSPLYLQLIEGMHRDKLKINDAKLARHGSIDIDDHGFIDFPEFTFEPETCEDGLVHGCACIGRNFRRFLNEMPKYINPNSALACCWVGTFDRFAPFGIADEDKPHELDETIKKYRITQAGFGGMNHLCPDMEIGLREGWKGLLEKIRYYRKKNNPPDPDFYEGEEQLVLGILEWVKAHQVYAQELAAKESDPFLRDNYLAIAKVNGELCEHEPRTFREAVQFLAHFQAVDRTFYAGGALGALDTLLEEYFERDIESGILTEEEAVWMIASLFFNDTHYTQIGGLTPAGDREVTSRLSFLILDAMHLLKIPTNLGIRVHAPIAGQGPEPEILLKRSVEYTIEDGYGVCYSLEKGISEGFSKNGFPVELGRMRVKCGCNWVAIPGREYPLQDVTRVNMAVALHYGLKDLQAQETRDLDLLWERFTYHLQAMVECVKAGYDKHYEVMQRNRPEIVLNLFMHGPIERGLNCSNGGVDILDLNIDGIALATVADSFAAIEQRVVEEKKLTWDRLFELLDTNYEGAERERLMLKNIRRFGSPGSRAQDWAVRIRDYYVALCKGSPTRKHHLMIVPGLFSHGDVYAYGKTLEATPNGRFAGDAISHSSEPDPGFARGVDTFSPVLKANAVALTQAGYGNSAPLHLDIDTGLIQHSGGVDALVALIHAHEQAGGTLINMNCVSKEKLLKAHEDPKAYPDLVVRVTGYSAFFASLSKEYRQQIVDRFLDE</sequence>
<feature type="domain" description="Glycine radical" evidence="4">
    <location>
        <begin position="608"/>
        <end position="728"/>
    </location>
</feature>
<feature type="modified residue" description="Glycine radical" evidence="3">
    <location>
        <position position="705"/>
    </location>
</feature>
<dbReference type="GO" id="GO:0016829">
    <property type="term" value="F:lyase activity"/>
    <property type="evidence" value="ECO:0007669"/>
    <property type="project" value="UniProtKB-KW"/>
</dbReference>
<gene>
    <name evidence="6" type="ORF">LKD45_12870</name>
</gene>
<dbReference type="InterPro" id="IPR001150">
    <property type="entry name" value="Gly_radical"/>
</dbReference>
<dbReference type="Proteomes" id="UP001199355">
    <property type="component" value="Unassembled WGS sequence"/>
</dbReference>
<dbReference type="Pfam" id="PF01228">
    <property type="entry name" value="Gly_radical"/>
    <property type="match status" value="1"/>
</dbReference>
<dbReference type="EMBL" id="JAJEQF010000040">
    <property type="protein sequence ID" value="MCC2168571.1"/>
    <property type="molecule type" value="Genomic_DNA"/>
</dbReference>
<dbReference type="SUPFAM" id="SSF51998">
    <property type="entry name" value="PFL-like glycyl radical enzymes"/>
    <property type="match status" value="1"/>
</dbReference>
<keyword evidence="7" id="KW-1185">Reference proteome</keyword>
<comment type="caution">
    <text evidence="6">The sequence shown here is derived from an EMBL/GenBank/DDBJ whole genome shotgun (WGS) entry which is preliminary data.</text>
</comment>
<name>A0AAE3DP36_9FIRM</name>
<evidence type="ECO:0000256" key="1">
    <source>
        <dbReference type="ARBA" id="ARBA00022818"/>
    </source>
</evidence>